<dbReference type="CDD" id="cd00207">
    <property type="entry name" value="fer2"/>
    <property type="match status" value="1"/>
</dbReference>
<organism evidence="17">
    <name type="scientific">Lepeophtheirus salmonis</name>
    <name type="common">Salmon louse</name>
    <name type="synonym">Caligus salmonis</name>
    <dbReference type="NCBI Taxonomy" id="72036"/>
    <lineage>
        <taxon>Eukaryota</taxon>
        <taxon>Metazoa</taxon>
        <taxon>Ecdysozoa</taxon>
        <taxon>Arthropoda</taxon>
        <taxon>Crustacea</taxon>
        <taxon>Multicrustacea</taxon>
        <taxon>Hexanauplia</taxon>
        <taxon>Copepoda</taxon>
        <taxon>Siphonostomatoida</taxon>
        <taxon>Caligidae</taxon>
        <taxon>Lepeophtheirus</taxon>
    </lineage>
</organism>
<dbReference type="InterPro" id="IPR036010">
    <property type="entry name" value="2Fe-2S_ferredoxin-like_sf"/>
</dbReference>
<dbReference type="PROSITE" id="PS51387">
    <property type="entry name" value="FAD_PCMH"/>
    <property type="match status" value="1"/>
</dbReference>
<dbReference type="Pfam" id="PF03450">
    <property type="entry name" value="CO_deh_flav_C"/>
    <property type="match status" value="1"/>
</dbReference>
<comment type="similarity">
    <text evidence="4">Belongs to the xanthine dehydrogenase family.</text>
</comment>
<dbReference type="InterPro" id="IPR002346">
    <property type="entry name" value="Mopterin_DH_FAD-bd"/>
</dbReference>
<dbReference type="InterPro" id="IPR036884">
    <property type="entry name" value="2Fe-2S-bd_dom_sf"/>
</dbReference>
<evidence type="ECO:0000256" key="9">
    <source>
        <dbReference type="ARBA" id="ARBA00022827"/>
    </source>
</evidence>
<comment type="subcellular location">
    <subcellularLocation>
        <location evidence="3">Peroxisome</location>
    </subcellularLocation>
</comment>
<dbReference type="Pfam" id="PF00941">
    <property type="entry name" value="FAD_binding_5"/>
    <property type="match status" value="1"/>
</dbReference>
<evidence type="ECO:0000259" key="15">
    <source>
        <dbReference type="PROSITE" id="PS51085"/>
    </source>
</evidence>
<evidence type="ECO:0000256" key="12">
    <source>
        <dbReference type="ARBA" id="ARBA00023014"/>
    </source>
</evidence>
<dbReference type="InterPro" id="IPR005107">
    <property type="entry name" value="CO_DH_flav_C"/>
</dbReference>
<keyword evidence="8" id="KW-0479">Metal-binding</keyword>
<feature type="domain" description="2Fe-2S ferredoxin-type" evidence="15">
    <location>
        <begin position="18"/>
        <end position="103"/>
    </location>
</feature>
<dbReference type="Pfam" id="PF01315">
    <property type="entry name" value="Ald_Xan_dh_C"/>
    <property type="match status" value="1"/>
</dbReference>
<reference evidence="17" key="1">
    <citation type="submission" date="2014-05" db="EMBL/GenBank/DDBJ databases">
        <authorList>
            <person name="Chronopoulou M."/>
        </authorList>
    </citation>
    <scope>NUCLEOTIDE SEQUENCE</scope>
    <source>
        <tissue evidence="17">Whole organism</tissue>
    </source>
</reference>
<dbReference type="SUPFAM" id="SSF47741">
    <property type="entry name" value="CO dehydrogenase ISP C-domain like"/>
    <property type="match status" value="1"/>
</dbReference>
<dbReference type="Gene3D" id="3.30.465.10">
    <property type="match status" value="1"/>
</dbReference>
<dbReference type="SUPFAM" id="SSF55447">
    <property type="entry name" value="CO dehydrogenase flavoprotein C-terminal domain-like"/>
    <property type="match status" value="1"/>
</dbReference>
<evidence type="ECO:0000256" key="5">
    <source>
        <dbReference type="ARBA" id="ARBA00022505"/>
    </source>
</evidence>
<evidence type="ECO:0000256" key="6">
    <source>
        <dbReference type="ARBA" id="ARBA00022630"/>
    </source>
</evidence>
<comment type="cofactor">
    <cofactor evidence="14">
        <name>[2Fe-2S] cluster</name>
        <dbReference type="ChEBI" id="CHEBI:190135"/>
    </cofactor>
</comment>
<feature type="domain" description="FAD-binding PCMH-type" evidence="16">
    <location>
        <begin position="199"/>
        <end position="395"/>
    </location>
</feature>
<dbReference type="EMBL" id="HACA01016100">
    <property type="protein sequence ID" value="CDW33461.1"/>
    <property type="molecule type" value="Transcribed_RNA"/>
</dbReference>
<dbReference type="PROSITE" id="PS51085">
    <property type="entry name" value="2FE2S_FER_2"/>
    <property type="match status" value="1"/>
</dbReference>
<accession>A0A0K2U5Z5</accession>
<evidence type="ECO:0000313" key="17">
    <source>
        <dbReference type="EMBL" id="CDW33460.1"/>
    </source>
</evidence>
<dbReference type="PANTHER" id="PTHR11908:SF132">
    <property type="entry name" value="ALDEHYDE OXIDASE 1-RELATED"/>
    <property type="match status" value="1"/>
</dbReference>
<dbReference type="Gene3D" id="3.30.43.10">
    <property type="entry name" value="Uridine Diphospho-n-acetylenolpyruvylglucosamine Reductase, domain 2"/>
    <property type="match status" value="1"/>
</dbReference>
<dbReference type="Gene3D" id="3.30.390.50">
    <property type="entry name" value="CO dehydrogenase flavoprotein, C-terminal domain"/>
    <property type="match status" value="1"/>
</dbReference>
<dbReference type="Pfam" id="PF00111">
    <property type="entry name" value="Fer2"/>
    <property type="match status" value="1"/>
</dbReference>
<keyword evidence="6" id="KW-0285">Flavoprotein</keyword>
<dbReference type="PROSITE" id="PS00197">
    <property type="entry name" value="2FE2S_FER_1"/>
    <property type="match status" value="1"/>
</dbReference>
<dbReference type="GO" id="GO:0051537">
    <property type="term" value="F:2 iron, 2 sulfur cluster binding"/>
    <property type="evidence" value="ECO:0007669"/>
    <property type="project" value="UniProtKB-KW"/>
</dbReference>
<dbReference type="SUPFAM" id="SSF56003">
    <property type="entry name" value="Molybdenum cofactor-binding domain"/>
    <property type="match status" value="1"/>
</dbReference>
<dbReference type="Gene3D" id="1.10.150.120">
    <property type="entry name" value="[2Fe-2S]-binding domain"/>
    <property type="match status" value="1"/>
</dbReference>
<dbReference type="GO" id="GO:0016491">
    <property type="term" value="F:oxidoreductase activity"/>
    <property type="evidence" value="ECO:0007669"/>
    <property type="project" value="UniProtKB-KW"/>
</dbReference>
<comment type="cofactor">
    <cofactor evidence="2">
        <name>FAD</name>
        <dbReference type="ChEBI" id="CHEBI:57692"/>
    </cofactor>
</comment>
<dbReference type="InterPro" id="IPR016166">
    <property type="entry name" value="FAD-bd_PCMH"/>
</dbReference>
<dbReference type="InterPro" id="IPR000674">
    <property type="entry name" value="Ald_Oxase/Xan_DH_a/b"/>
</dbReference>
<evidence type="ECO:0000256" key="3">
    <source>
        <dbReference type="ARBA" id="ARBA00004275"/>
    </source>
</evidence>
<dbReference type="FunFam" id="3.30.365.10:FF:000001">
    <property type="entry name" value="Xanthine dehydrogenase oxidase"/>
    <property type="match status" value="1"/>
</dbReference>
<dbReference type="SUPFAM" id="SSF54665">
    <property type="entry name" value="CO dehydrogenase molybdoprotein N-domain-like"/>
    <property type="match status" value="1"/>
</dbReference>
<dbReference type="Gene3D" id="3.90.1170.50">
    <property type="entry name" value="Aldehyde oxidase/xanthine dehydrogenase, a/b hammerhead"/>
    <property type="match status" value="1"/>
</dbReference>
<evidence type="ECO:0000256" key="11">
    <source>
        <dbReference type="ARBA" id="ARBA00023004"/>
    </source>
</evidence>
<evidence type="ECO:0000256" key="4">
    <source>
        <dbReference type="ARBA" id="ARBA00006849"/>
    </source>
</evidence>
<dbReference type="GO" id="GO:0005506">
    <property type="term" value="F:iron ion binding"/>
    <property type="evidence" value="ECO:0007669"/>
    <property type="project" value="InterPro"/>
</dbReference>
<evidence type="ECO:0000256" key="7">
    <source>
        <dbReference type="ARBA" id="ARBA00022714"/>
    </source>
</evidence>
<keyword evidence="11" id="KW-0408">Iron</keyword>
<dbReference type="InterPro" id="IPR002888">
    <property type="entry name" value="2Fe-2S-bd"/>
</dbReference>
<dbReference type="SMART" id="SM01008">
    <property type="entry name" value="Ald_Xan_dh_C"/>
    <property type="match status" value="1"/>
</dbReference>
<evidence type="ECO:0000256" key="13">
    <source>
        <dbReference type="ARBA" id="ARBA00023140"/>
    </source>
</evidence>
<dbReference type="Pfam" id="PF02738">
    <property type="entry name" value="MoCoBD_1"/>
    <property type="match status" value="1"/>
</dbReference>
<dbReference type="SMART" id="SM01092">
    <property type="entry name" value="CO_deh_flav_C"/>
    <property type="match status" value="1"/>
</dbReference>
<dbReference type="GO" id="GO:0005777">
    <property type="term" value="C:peroxisome"/>
    <property type="evidence" value="ECO:0007669"/>
    <property type="project" value="UniProtKB-SubCell"/>
</dbReference>
<dbReference type="OrthoDB" id="8300278at2759"/>
<evidence type="ECO:0000259" key="16">
    <source>
        <dbReference type="PROSITE" id="PS51387"/>
    </source>
</evidence>
<evidence type="ECO:0000256" key="10">
    <source>
        <dbReference type="ARBA" id="ARBA00023002"/>
    </source>
</evidence>
<dbReference type="Gene3D" id="3.10.20.30">
    <property type="match status" value="1"/>
</dbReference>
<dbReference type="InterPro" id="IPR036683">
    <property type="entry name" value="CO_DH_flav_C_dom_sf"/>
</dbReference>
<dbReference type="PANTHER" id="PTHR11908">
    <property type="entry name" value="XANTHINE DEHYDROGENASE"/>
    <property type="match status" value="1"/>
</dbReference>
<keyword evidence="13" id="KW-0576">Peroxisome</keyword>
<dbReference type="InterPro" id="IPR012675">
    <property type="entry name" value="Beta-grasp_dom_sf"/>
</dbReference>
<feature type="non-terminal residue" evidence="17">
    <location>
        <position position="871"/>
    </location>
</feature>
<dbReference type="InterPro" id="IPR008274">
    <property type="entry name" value="AldOxase/xan_DH_MoCoBD1"/>
</dbReference>
<keyword evidence="7" id="KW-0001">2Fe-2S</keyword>
<dbReference type="InterPro" id="IPR036318">
    <property type="entry name" value="FAD-bd_PCMH-like_sf"/>
</dbReference>
<dbReference type="InterPro" id="IPR016167">
    <property type="entry name" value="FAD-bd_PCMH_sub1"/>
</dbReference>
<dbReference type="EMBL" id="HACA01016099">
    <property type="protein sequence ID" value="CDW33460.1"/>
    <property type="molecule type" value="Transcribed_RNA"/>
</dbReference>
<dbReference type="InterPro" id="IPR016169">
    <property type="entry name" value="FAD-bd_PCMH_sub2"/>
</dbReference>
<dbReference type="Gene3D" id="3.30.365.10">
    <property type="entry name" value="Aldehyde oxidase/xanthine dehydrogenase, molybdopterin binding domain"/>
    <property type="match status" value="2"/>
</dbReference>
<dbReference type="InterPro" id="IPR037165">
    <property type="entry name" value="AldOxase/xan_DH_Mopterin-bd_sf"/>
</dbReference>
<name>A0A0K2U5Z5_LEPSM</name>
<evidence type="ECO:0000256" key="14">
    <source>
        <dbReference type="ARBA" id="ARBA00034078"/>
    </source>
</evidence>
<keyword evidence="10" id="KW-0560">Oxidoreductase</keyword>
<evidence type="ECO:0000256" key="1">
    <source>
        <dbReference type="ARBA" id="ARBA00001924"/>
    </source>
</evidence>
<keyword evidence="12" id="KW-0411">Iron-sulfur</keyword>
<dbReference type="GO" id="GO:0071949">
    <property type="term" value="F:FAD binding"/>
    <property type="evidence" value="ECO:0007669"/>
    <property type="project" value="InterPro"/>
</dbReference>
<dbReference type="InterPro" id="IPR006058">
    <property type="entry name" value="2Fe2S_fd_BS"/>
</dbReference>
<keyword evidence="9" id="KW-0274">FAD</keyword>
<protein>
    <submittedName>
        <fullName evidence="17">Uncharacterized protein</fullName>
    </submittedName>
</protein>
<evidence type="ECO:0000256" key="8">
    <source>
        <dbReference type="ARBA" id="ARBA00022723"/>
    </source>
</evidence>
<sequence length="871" mass="96730">MDCCNGSSEKKNSPPIRDSLQFYVNDKKIEVPPSTISSVTTLGHYLRRNLHLTGTKLSCEQGGCGSCSVLMSSKESNQFVAVNSCLISIASCDGFRIKTVEGINDQVVPQRLAKFNGSQCGFCSPGMVMAMESLRINGKPFTKNDVEKLLDGNICRCTGYRPILDSFKSLVENNTETIPIKDIEDFKPCRLNCKKLHYSFDDGVQYMKPRSFKELLHDLENIQESKTYKVVSGGTGVGIYPKEDAYQIIVDINSVPEFKEHSIKNNELFLGSAMSIQTVIDVIKSTSFGFRDALIIHLEKVASHAIRNQGTIGGNLMLKFFHQDFPSDIFTLFEALKAEVTISGIGGKPNVILPLFDWIKKPPSFMHKRVIIQIIIGNLESNELFYSYRVANRFANAHAYINAAFRIKLSNEKRIQDVPKLIYGGVSKNFFSADQTSNFLNGKSIKDTATLQKAFDILEKEAIPNDNPELSTPAYRKLLTQAFLYKFVLWCQKDEIPSLLKSAAFPLERPDSSQGKQTYETDPSFYPVNQSVPKVEGKSQCSGDLKYTDDEMPGTGEYYGAFVVSDLANCKIDKVDPTNALAMPGVIKYVDHKDIPGKNDFCRNEEIFSSGSIHFAGQPIGMIVAESRSTALKAAGSVEVTYKDLKKPILTIEDALKDSSKIFNLEEVVIGEDEESEGPNVLQVVGQIKMGSQYHFHMETHSCIVHPRDDNRFEVILSTQSKNKVHQAISSAMNLPRHAIEIKVNRLGGGFGAKISRPNLLGAATTIAAHKCQRSVRVVLDLKTNMEMIGKRLPYLAKYKVVADKNSGKFLSVFMKIYCDAGAAFSEMTSGIAAYFAQNCYNSRRWRIIPSAVLTNTPVNAYCRAPGSTQV</sequence>
<keyword evidence="5" id="KW-0500">Molybdenum</keyword>
<evidence type="ECO:0000256" key="2">
    <source>
        <dbReference type="ARBA" id="ARBA00001974"/>
    </source>
</evidence>
<dbReference type="AlphaFoldDB" id="A0A0K2U5Z5"/>
<dbReference type="SUPFAM" id="SSF56176">
    <property type="entry name" value="FAD-binding/transporter-associated domain-like"/>
    <property type="match status" value="1"/>
</dbReference>
<proteinExistence type="inferred from homology"/>
<dbReference type="InterPro" id="IPR001041">
    <property type="entry name" value="2Fe-2S_ferredoxin-type"/>
</dbReference>
<dbReference type="InterPro" id="IPR036856">
    <property type="entry name" value="Ald_Oxase/Xan_DH_a/b_sf"/>
</dbReference>
<dbReference type="SUPFAM" id="SSF54292">
    <property type="entry name" value="2Fe-2S ferredoxin-like"/>
    <property type="match status" value="1"/>
</dbReference>
<comment type="cofactor">
    <cofactor evidence="1">
        <name>Mo-molybdopterin</name>
        <dbReference type="ChEBI" id="CHEBI:71302"/>
    </cofactor>
</comment>
<dbReference type="Pfam" id="PF01799">
    <property type="entry name" value="Fer2_2"/>
    <property type="match status" value="1"/>
</dbReference>
<dbReference type="InterPro" id="IPR016208">
    <property type="entry name" value="Ald_Oxase/xanthine_DH-like"/>
</dbReference>